<keyword evidence="2" id="KW-1185">Reference proteome</keyword>
<dbReference type="Proteomes" id="UP001164250">
    <property type="component" value="Chromosome 15"/>
</dbReference>
<evidence type="ECO:0000313" key="2">
    <source>
        <dbReference type="Proteomes" id="UP001164250"/>
    </source>
</evidence>
<dbReference type="EMBL" id="CM047910">
    <property type="protein sequence ID" value="KAJ0075246.1"/>
    <property type="molecule type" value="Genomic_DNA"/>
</dbReference>
<evidence type="ECO:0000313" key="1">
    <source>
        <dbReference type="EMBL" id="KAJ0075246.1"/>
    </source>
</evidence>
<proteinExistence type="predicted"/>
<gene>
    <name evidence="1" type="ORF">Patl1_34529</name>
</gene>
<protein>
    <submittedName>
        <fullName evidence="1">Uncharacterized protein</fullName>
    </submittedName>
</protein>
<name>A0ACC0ZPX2_9ROSI</name>
<comment type="caution">
    <text evidence="1">The sequence shown here is derived from an EMBL/GenBank/DDBJ whole genome shotgun (WGS) entry which is preliminary data.</text>
</comment>
<organism evidence="1 2">
    <name type="scientific">Pistacia atlantica</name>
    <dbReference type="NCBI Taxonomy" id="434234"/>
    <lineage>
        <taxon>Eukaryota</taxon>
        <taxon>Viridiplantae</taxon>
        <taxon>Streptophyta</taxon>
        <taxon>Embryophyta</taxon>
        <taxon>Tracheophyta</taxon>
        <taxon>Spermatophyta</taxon>
        <taxon>Magnoliopsida</taxon>
        <taxon>eudicotyledons</taxon>
        <taxon>Gunneridae</taxon>
        <taxon>Pentapetalae</taxon>
        <taxon>rosids</taxon>
        <taxon>malvids</taxon>
        <taxon>Sapindales</taxon>
        <taxon>Anacardiaceae</taxon>
        <taxon>Pistacia</taxon>
    </lineage>
</organism>
<reference evidence="2" key="1">
    <citation type="journal article" date="2023" name="G3 (Bethesda)">
        <title>Genome assembly and association tests identify interacting loci associated with vigor, precocity, and sex in interspecific pistachio rootstocks.</title>
        <authorList>
            <person name="Palmer W."/>
            <person name="Jacygrad E."/>
            <person name="Sagayaradj S."/>
            <person name="Cavanaugh K."/>
            <person name="Han R."/>
            <person name="Bertier L."/>
            <person name="Beede B."/>
            <person name="Kafkas S."/>
            <person name="Golino D."/>
            <person name="Preece J."/>
            <person name="Michelmore R."/>
        </authorList>
    </citation>
    <scope>NUCLEOTIDE SEQUENCE [LARGE SCALE GENOMIC DNA]</scope>
</reference>
<accession>A0ACC0ZPX2</accession>
<sequence length="136" mass="15458">MGKSLISFSNIPLKFSHIPRSFLPFNHSNQCLFLRPCDKSSSGYKKVSVLSTKPGRKLFTKAMLFETSYRKEYTKIGAKSIGPIPASQLIQVVKIVAKTGAEVWFIFICQFFELPSRCFDLIFLCIFVSGNFMEKL</sequence>